<accession>A0A4Q2UMN3</accession>
<dbReference type="InterPro" id="IPR000477">
    <property type="entry name" value="RT_dom"/>
</dbReference>
<dbReference type="GO" id="GO:0046872">
    <property type="term" value="F:metal ion binding"/>
    <property type="evidence" value="ECO:0007669"/>
    <property type="project" value="UniProtKB-KW"/>
</dbReference>
<protein>
    <recommendedName>
        <fullName evidence="1">RNA-directed DNA polymerase</fullName>
        <ecNumber evidence="1">2.7.7.49</ecNumber>
    </recommendedName>
</protein>
<comment type="similarity">
    <text evidence="8">Belongs to the bacterial reverse transcriptase family.</text>
</comment>
<dbReference type="InterPro" id="IPR000123">
    <property type="entry name" value="Reverse_transcriptase_msDNA"/>
</dbReference>
<comment type="caution">
    <text evidence="11">The sequence shown here is derived from an EMBL/GenBank/DDBJ whole genome shotgun (WGS) entry which is preliminary data.</text>
</comment>
<organism evidence="11 12">
    <name type="scientific">Spirosoma sordidisoli</name>
    <dbReference type="NCBI Taxonomy" id="2502893"/>
    <lineage>
        <taxon>Bacteria</taxon>
        <taxon>Pseudomonadati</taxon>
        <taxon>Bacteroidota</taxon>
        <taxon>Cytophagia</taxon>
        <taxon>Cytophagales</taxon>
        <taxon>Cytophagaceae</taxon>
        <taxon>Spirosoma</taxon>
    </lineage>
</organism>
<dbReference type="PRINTS" id="PR00866">
    <property type="entry name" value="RNADNAPOLMS"/>
</dbReference>
<evidence type="ECO:0000256" key="9">
    <source>
        <dbReference type="ARBA" id="ARBA00048173"/>
    </source>
</evidence>
<evidence type="ECO:0000256" key="5">
    <source>
        <dbReference type="ARBA" id="ARBA00022842"/>
    </source>
</evidence>
<keyword evidence="2" id="KW-0808">Transferase</keyword>
<evidence type="ECO:0000313" key="12">
    <source>
        <dbReference type="Proteomes" id="UP000290407"/>
    </source>
</evidence>
<keyword evidence="7" id="KW-0051">Antiviral defense</keyword>
<evidence type="ECO:0000256" key="4">
    <source>
        <dbReference type="ARBA" id="ARBA00022723"/>
    </source>
</evidence>
<evidence type="ECO:0000259" key="10">
    <source>
        <dbReference type="PROSITE" id="PS50878"/>
    </source>
</evidence>
<evidence type="ECO:0000313" key="11">
    <source>
        <dbReference type="EMBL" id="RYC70042.1"/>
    </source>
</evidence>
<dbReference type="Pfam" id="PF00078">
    <property type="entry name" value="RVT_1"/>
    <property type="match status" value="1"/>
</dbReference>
<dbReference type="Proteomes" id="UP000290407">
    <property type="component" value="Unassembled WGS sequence"/>
</dbReference>
<dbReference type="AlphaFoldDB" id="A0A4Q2UMN3"/>
<proteinExistence type="inferred from homology"/>
<evidence type="ECO:0000256" key="6">
    <source>
        <dbReference type="ARBA" id="ARBA00022918"/>
    </source>
</evidence>
<dbReference type="InterPro" id="IPR043502">
    <property type="entry name" value="DNA/RNA_pol_sf"/>
</dbReference>
<gene>
    <name evidence="11" type="ORF">EQG79_09230</name>
</gene>
<evidence type="ECO:0000256" key="1">
    <source>
        <dbReference type="ARBA" id="ARBA00012493"/>
    </source>
</evidence>
<comment type="catalytic activity">
    <reaction evidence="9">
        <text>DNA(n) + a 2'-deoxyribonucleoside 5'-triphosphate = DNA(n+1) + diphosphate</text>
        <dbReference type="Rhea" id="RHEA:22508"/>
        <dbReference type="Rhea" id="RHEA-COMP:17339"/>
        <dbReference type="Rhea" id="RHEA-COMP:17340"/>
        <dbReference type="ChEBI" id="CHEBI:33019"/>
        <dbReference type="ChEBI" id="CHEBI:61560"/>
        <dbReference type="ChEBI" id="CHEBI:173112"/>
        <dbReference type="EC" id="2.7.7.49"/>
    </reaction>
</comment>
<keyword evidence="6 11" id="KW-0695">RNA-directed DNA polymerase</keyword>
<dbReference type="EC" id="2.7.7.49" evidence="1"/>
<keyword evidence="5" id="KW-0460">Magnesium</keyword>
<sequence length="375" mass="42739">MPGYRYESDGEEISIARGHTIDMKYTRKRVNWLARQFGQLTDPASLSQLLGVQLHLLQLLALQPRYNTFRVPKKNGTFRLIEDPEPHLKQVQKRLNTYLQCVYYLRRTPATYGFQISVDGDNDPRNILTNARRHVGNPWMLNADFLDFFHQVNYDWVYRLFTREVFTFEPDLAELLAKLTTYGGRLAMGAPTSPVLSNLATMPVDDALTELARSYDWTYTRFADDLTVSAQACIAPAQVQEFLNTIAPFGLAFNEAKFAVRSPAMPKTVTGLVVTAQDVQLPASFVTDTLTEIEKLGHLLEIHYRSGRPVTRWLEQYQQQVEGQLAFAEFILDDADSQLHSLRAAFVRIQQTPDLGEPVSWINAAYLEPASHTLY</sequence>
<name>A0A4Q2UMN3_9BACT</name>
<dbReference type="EMBL" id="SBLB01000002">
    <property type="protein sequence ID" value="RYC70042.1"/>
    <property type="molecule type" value="Genomic_DNA"/>
</dbReference>
<evidence type="ECO:0000256" key="2">
    <source>
        <dbReference type="ARBA" id="ARBA00022679"/>
    </source>
</evidence>
<dbReference type="GO" id="GO:0003723">
    <property type="term" value="F:RNA binding"/>
    <property type="evidence" value="ECO:0007669"/>
    <property type="project" value="InterPro"/>
</dbReference>
<dbReference type="GO" id="GO:0003964">
    <property type="term" value="F:RNA-directed DNA polymerase activity"/>
    <property type="evidence" value="ECO:0007669"/>
    <property type="project" value="UniProtKB-KW"/>
</dbReference>
<dbReference type="PROSITE" id="PS50878">
    <property type="entry name" value="RT_POL"/>
    <property type="match status" value="1"/>
</dbReference>
<reference evidence="11 12" key="1">
    <citation type="submission" date="2019-01" db="EMBL/GenBank/DDBJ databases">
        <title>Spirosoma flava sp. nov., a propanil-degrading bacterium isolated from herbicide-contaminated soil.</title>
        <authorList>
            <person name="Zhang L."/>
            <person name="Jiang J.-D."/>
        </authorList>
    </citation>
    <scope>NUCLEOTIDE SEQUENCE [LARGE SCALE GENOMIC DNA]</scope>
    <source>
        <strain evidence="11 12">TY50</strain>
    </source>
</reference>
<dbReference type="GO" id="GO:0051607">
    <property type="term" value="P:defense response to virus"/>
    <property type="evidence" value="ECO:0007669"/>
    <property type="project" value="UniProtKB-KW"/>
</dbReference>
<dbReference type="InterPro" id="IPR051083">
    <property type="entry name" value="GrpII_Intron_Splice-Mob/Def"/>
</dbReference>
<dbReference type="PANTHER" id="PTHR34047:SF7">
    <property type="entry name" value="RNA-DIRECTED DNA POLYMERASE"/>
    <property type="match status" value="1"/>
</dbReference>
<keyword evidence="12" id="KW-1185">Reference proteome</keyword>
<evidence type="ECO:0000256" key="8">
    <source>
        <dbReference type="ARBA" id="ARBA00034120"/>
    </source>
</evidence>
<evidence type="ECO:0000256" key="7">
    <source>
        <dbReference type="ARBA" id="ARBA00023118"/>
    </source>
</evidence>
<dbReference type="CDD" id="cd03487">
    <property type="entry name" value="RT_Bac_retron_II"/>
    <property type="match status" value="1"/>
</dbReference>
<keyword evidence="4" id="KW-0479">Metal-binding</keyword>
<feature type="domain" description="Reverse transcriptase" evidence="10">
    <location>
        <begin position="52"/>
        <end position="274"/>
    </location>
</feature>
<keyword evidence="3" id="KW-0548">Nucleotidyltransferase</keyword>
<dbReference type="PANTHER" id="PTHR34047">
    <property type="entry name" value="NUCLEAR INTRON MATURASE 1, MITOCHONDRIAL-RELATED"/>
    <property type="match status" value="1"/>
</dbReference>
<evidence type="ECO:0000256" key="3">
    <source>
        <dbReference type="ARBA" id="ARBA00022695"/>
    </source>
</evidence>
<dbReference type="SUPFAM" id="SSF56672">
    <property type="entry name" value="DNA/RNA polymerases"/>
    <property type="match status" value="1"/>
</dbReference>